<dbReference type="NCBIfam" id="TIGR02786">
    <property type="entry name" value="addB_alphas"/>
    <property type="match status" value="1"/>
</dbReference>
<dbReference type="GeneID" id="62639259"/>
<dbReference type="InterPro" id="IPR038726">
    <property type="entry name" value="PDDEXK_AddAB-type"/>
</dbReference>
<reference evidence="2 5" key="1">
    <citation type="submission" date="2021-01" db="EMBL/GenBank/DDBJ databases">
        <title>Diatom-associated Roseobacters Show Island Model of Population Structure.</title>
        <authorList>
            <person name="Qu L."/>
            <person name="Feng X."/>
            <person name="Chen Y."/>
            <person name="Li L."/>
            <person name="Wang X."/>
            <person name="Hu Z."/>
            <person name="Wang H."/>
            <person name="Luo H."/>
        </authorList>
    </citation>
    <scope>NUCLEOTIDE SEQUENCE</scope>
    <source>
        <strain evidence="3 5">CC28-63</strain>
        <strain evidence="2">CC28-69</strain>
    </source>
</reference>
<proteinExistence type="predicted"/>
<evidence type="ECO:0000259" key="1">
    <source>
        <dbReference type="Pfam" id="PF12705"/>
    </source>
</evidence>
<comment type="caution">
    <text evidence="2">The sequence shown here is derived from an EMBL/GenBank/DDBJ whole genome shotgun (WGS) entry which is preliminary data.</text>
</comment>
<dbReference type="AlphaFoldDB" id="A0A9Q2S219"/>
<dbReference type="InterPro" id="IPR011604">
    <property type="entry name" value="PDDEXK-like_dom_sf"/>
</dbReference>
<dbReference type="Proteomes" id="UP000755667">
    <property type="component" value="Unassembled WGS sequence"/>
</dbReference>
<evidence type="ECO:0000313" key="4">
    <source>
        <dbReference type="Proteomes" id="UP000755667"/>
    </source>
</evidence>
<dbReference type="EMBL" id="JAFBXF010000006">
    <property type="protein sequence ID" value="MBM2417552.1"/>
    <property type="molecule type" value="Genomic_DNA"/>
</dbReference>
<sequence>MFDVTDKPRVFGLPPGADFAQDLVLGLTLRMAGQSPEAMARVDLYVNTRRMQRRIETVFASLGAGFLPRIRLITDLADPLDRIHLPKPVPALKRQLELAELVRKLIEADPGLAPRSAVYDLAESLGALLDEMQAEGVTPDDIAALDVTDQSGHWERAQRFLQIVTHYFDPDRDTPDAAAVNRLALRMKLSRWEDVPPQNPIIIAGSTGSRGSAFQLMTAAAKLPQGAVILPGFDSDMPDSTWDVLRNDVRNTDAMQGEDHPQFRFARLLDRLHMRHSDVARWAPTPPPSAARNALVSLALRPAPVTDQWLSDGPNLPPLAEATQSLTLLEAASPRDEARAIAMRLRQAAEDQTTAALISPDRMLTRRVSALLDRWGILPDDSAGTPAQLTAPGRLLRHIAQLRVNGPTADQLLTLLKHPLCHSGADRGQHRLWTSELELFIRGKGIPYPDLPQLMAWKGADDAQEWLDWIDRCFLQPALMTQQPLGEHVTQHISQAQSICAGSKSDDASELWNKKAGETCKGAFDTLIENAGFGGTISARDYADLVDNLLRSHEVRDRDAPHPHILIWGTIEARVMGADLVILGGLNEQSWPGSPPADPWLNRRMRQNAGLLLPERRIGLSAHDFQQAVGAKEVWLSRAVRSEDAETVPSRWLNRLTNLLRGLPDTGGPHALNEMQARGHVWLTLGRVLEKPIPTPAAPRPSPVPPVRVRPVELSVTNIEKLIRDPYAIYASKILRLRPLHPIQHAPNPMHRGTVIHRVFEEFVSDTAKNRVPISEQTLLSTARRILDSEVPWPTDRIQWRVRIEKIAHWFIENEWARQSAAAPVLFESQGAMDIADPPFRITAKADRIDLNDRSEAFVYDYKTGTAPTKNQQLQFDVQLLVTAALILEGGFDGFSPRFVSEARYISLSGNGSEVPAPLDECPPDRTLGMLKSLIQAYRDPDTGYTARNRAHKDSFSSDYDQLSRYGEWTAADPAKKVFLS</sequence>
<protein>
    <submittedName>
        <fullName evidence="2">Double-strand break repair protein AddB</fullName>
    </submittedName>
</protein>
<dbReference type="RefSeq" id="WP_085627540.1">
    <property type="nucleotide sequence ID" value="NZ_JAFBWU010000006.1"/>
</dbReference>
<dbReference type="EMBL" id="JAFBXE010000006">
    <property type="protein sequence ID" value="MBM2412884.1"/>
    <property type="molecule type" value="Genomic_DNA"/>
</dbReference>
<dbReference type="Pfam" id="PF12705">
    <property type="entry name" value="PDDEXK_1"/>
    <property type="match status" value="1"/>
</dbReference>
<evidence type="ECO:0000313" key="5">
    <source>
        <dbReference type="Proteomes" id="UP000809440"/>
    </source>
</evidence>
<name>A0A9Q2S219_9RHOB</name>
<evidence type="ECO:0000313" key="3">
    <source>
        <dbReference type="EMBL" id="MBM2417552.1"/>
    </source>
</evidence>
<evidence type="ECO:0000313" key="2">
    <source>
        <dbReference type="EMBL" id="MBM2412884.1"/>
    </source>
</evidence>
<keyword evidence="5" id="KW-1185">Reference proteome</keyword>
<dbReference type="Proteomes" id="UP000809440">
    <property type="component" value="Unassembled WGS sequence"/>
</dbReference>
<dbReference type="InterPro" id="IPR014153">
    <property type="entry name" value="Ds_break_AddB"/>
</dbReference>
<accession>A0A9Q2S219</accession>
<dbReference type="Gene3D" id="3.90.320.10">
    <property type="match status" value="1"/>
</dbReference>
<dbReference type="SUPFAM" id="SSF52540">
    <property type="entry name" value="P-loop containing nucleoside triphosphate hydrolases"/>
    <property type="match status" value="1"/>
</dbReference>
<organism evidence="2 4">
    <name type="scientific">Marivita cryptomonadis</name>
    <dbReference type="NCBI Taxonomy" id="505252"/>
    <lineage>
        <taxon>Bacteria</taxon>
        <taxon>Pseudomonadati</taxon>
        <taxon>Pseudomonadota</taxon>
        <taxon>Alphaproteobacteria</taxon>
        <taxon>Rhodobacterales</taxon>
        <taxon>Roseobacteraceae</taxon>
        <taxon>Marivita</taxon>
    </lineage>
</organism>
<feature type="domain" description="PD-(D/E)XK endonuclease-like" evidence="1">
    <location>
        <begin position="713"/>
        <end position="908"/>
    </location>
</feature>
<gene>
    <name evidence="2" type="primary">addB</name>
    <name evidence="2" type="ORF">JQX41_11260</name>
    <name evidence="3" type="ORF">JQX48_11265</name>
</gene>
<dbReference type="InterPro" id="IPR027417">
    <property type="entry name" value="P-loop_NTPase"/>
</dbReference>
<dbReference type="OrthoDB" id="9780606at2"/>